<protein>
    <submittedName>
        <fullName evidence="2">Uncharacterized protein</fullName>
    </submittedName>
</protein>
<dbReference type="HOGENOM" id="CLU_3108395_0_0_1"/>
<evidence type="ECO:0000313" key="3">
    <source>
        <dbReference type="Proteomes" id="UP000008281"/>
    </source>
</evidence>
<dbReference type="Proteomes" id="UP000008281">
    <property type="component" value="Unassembled WGS sequence"/>
</dbReference>
<dbReference type="EMBL" id="DS268410">
    <property type="protein sequence ID" value="EFP00212.1"/>
    <property type="molecule type" value="Genomic_DNA"/>
</dbReference>
<dbReference type="eggNOG" id="ENOG502TJ2K">
    <property type="taxonomic scope" value="Eukaryota"/>
</dbReference>
<name>E3LKC7_CAERE</name>
<keyword evidence="3" id="KW-1185">Reference proteome</keyword>
<dbReference type="InParanoid" id="E3LKC7"/>
<sequence>MQDMTKPADPKDTRRPPKVVITQPSSNDLMPRVSIDTVDSYHREVSKSKCCTIL</sequence>
<dbReference type="OMA" id="MQDMTKP"/>
<gene>
    <name evidence="2" type="ORF">CRE_18621</name>
</gene>
<dbReference type="FunCoup" id="E3LKC7">
    <property type="interactions" value="478"/>
</dbReference>
<feature type="compositionally biased region" description="Basic and acidic residues" evidence="1">
    <location>
        <begin position="1"/>
        <end position="15"/>
    </location>
</feature>
<feature type="region of interest" description="Disordered" evidence="1">
    <location>
        <begin position="1"/>
        <end position="31"/>
    </location>
</feature>
<dbReference type="OrthoDB" id="5852904at2759"/>
<dbReference type="AlphaFoldDB" id="E3LKC7"/>
<organism evidence="3">
    <name type="scientific">Caenorhabditis remanei</name>
    <name type="common">Caenorhabditis vulgaris</name>
    <dbReference type="NCBI Taxonomy" id="31234"/>
    <lineage>
        <taxon>Eukaryota</taxon>
        <taxon>Metazoa</taxon>
        <taxon>Ecdysozoa</taxon>
        <taxon>Nematoda</taxon>
        <taxon>Chromadorea</taxon>
        <taxon>Rhabditida</taxon>
        <taxon>Rhabditina</taxon>
        <taxon>Rhabditomorpha</taxon>
        <taxon>Rhabditoidea</taxon>
        <taxon>Rhabditidae</taxon>
        <taxon>Peloderinae</taxon>
        <taxon>Caenorhabditis</taxon>
    </lineage>
</organism>
<accession>E3LKC7</accession>
<evidence type="ECO:0000256" key="1">
    <source>
        <dbReference type="SAM" id="MobiDB-lite"/>
    </source>
</evidence>
<reference evidence="2" key="1">
    <citation type="submission" date="2007-07" db="EMBL/GenBank/DDBJ databases">
        <title>PCAP assembly of the Caenorhabditis remanei genome.</title>
        <authorList>
            <consortium name="The Caenorhabditis remanei Sequencing Consortium"/>
            <person name="Wilson R.K."/>
        </authorList>
    </citation>
    <scope>NUCLEOTIDE SEQUENCE [LARGE SCALE GENOMIC DNA]</scope>
    <source>
        <strain evidence="2">PB4641</strain>
    </source>
</reference>
<proteinExistence type="predicted"/>
<evidence type="ECO:0000313" key="2">
    <source>
        <dbReference type="EMBL" id="EFP00212.1"/>
    </source>
</evidence>